<dbReference type="EMBL" id="JAXOVW010000056">
    <property type="protein sequence ID" value="MDZ5609281.1"/>
    <property type="molecule type" value="Genomic_DNA"/>
</dbReference>
<feature type="coiled-coil region" evidence="1">
    <location>
        <begin position="96"/>
        <end position="134"/>
    </location>
</feature>
<accession>A0ABU5K1T2</accession>
<organism evidence="2 3">
    <name type="scientific">Bacillus bingmayongensis</name>
    <dbReference type="NCBI Taxonomy" id="1150157"/>
    <lineage>
        <taxon>Bacteria</taxon>
        <taxon>Bacillati</taxon>
        <taxon>Bacillota</taxon>
        <taxon>Bacilli</taxon>
        <taxon>Bacillales</taxon>
        <taxon>Bacillaceae</taxon>
        <taxon>Bacillus</taxon>
    </lineage>
</organism>
<keyword evidence="1" id="KW-0175">Coiled coil</keyword>
<dbReference type="Proteomes" id="UP001291930">
    <property type="component" value="Unassembled WGS sequence"/>
</dbReference>
<proteinExistence type="predicted"/>
<evidence type="ECO:0000313" key="2">
    <source>
        <dbReference type="EMBL" id="MDZ5609281.1"/>
    </source>
</evidence>
<evidence type="ECO:0000313" key="3">
    <source>
        <dbReference type="Proteomes" id="UP001291930"/>
    </source>
</evidence>
<name>A0ABU5K1T2_9BACI</name>
<comment type="caution">
    <text evidence="2">The sequence shown here is derived from an EMBL/GenBank/DDBJ whole genome shotgun (WGS) entry which is preliminary data.</text>
</comment>
<dbReference type="RefSeq" id="WP_374218795.1">
    <property type="nucleotide sequence ID" value="NZ_JAXOVW010000056.1"/>
</dbReference>
<sequence length="252" mass="28940">MAVTIPKQTYKVYMERTLAVGQDRYEAEHIYNVDSEIFKELTTSDEEGKTPAACKVDFPSLDAIEQSIDYAVDAYKKQREELKAHPKYDDAPSLRTHELQELRKGLDKQVAEMKEKYEIEIQALQREVADKMYTLQASEDTAYLNVASTQLQFGNPVTTLQSLLLKADQVDEAGKLAILQSFSDIANKAQSHKHYSYYKAEIEKKLGDLYEKASNVPTIRENERRLQQLDELYKHKSGVDSSYRMLNIIEKA</sequence>
<keyword evidence="3" id="KW-1185">Reference proteome</keyword>
<reference evidence="3" key="1">
    <citation type="submission" date="2023-11" db="EMBL/GenBank/DDBJ databases">
        <title>Genome Sequence of Bacillus pseudomycoides stain BUPM19.</title>
        <authorList>
            <person name="Farhat A."/>
        </authorList>
    </citation>
    <scope>NUCLEOTIDE SEQUENCE [LARGE SCALE GENOMIC DNA]</scope>
    <source>
        <strain evidence="3">BUPM19</strain>
    </source>
</reference>
<protein>
    <submittedName>
        <fullName evidence="2">Uncharacterized protein</fullName>
    </submittedName>
</protein>
<gene>
    <name evidence="2" type="ORF">U2I54_19995</name>
</gene>
<evidence type="ECO:0000256" key="1">
    <source>
        <dbReference type="SAM" id="Coils"/>
    </source>
</evidence>